<feature type="domain" description="HTH iclR-type" evidence="6">
    <location>
        <begin position="8"/>
        <end position="68"/>
    </location>
</feature>
<evidence type="ECO:0000256" key="1">
    <source>
        <dbReference type="ARBA" id="ARBA00023015"/>
    </source>
</evidence>
<gene>
    <name evidence="7" type="ORF">D0436_23740</name>
</gene>
<accession>A0A8A9LGM2</accession>
<protein>
    <recommendedName>
        <fullName evidence="4">HTH-type transcriptional repressor AllR</fullName>
    </recommendedName>
    <alternativeName>
        <fullName evidence="5">Negative regulator of allantoin and glyoxylate utilization operons</fullName>
    </alternativeName>
</protein>
<sequence>MNTKGKTIQSLERGFMILETLSFAESPLSLQDITQSVKLAKTTVYGLLATLVKLGYVERTKQTYQLGLRLTIRSPRGRRESLIDLPLAKYLFLLTLN</sequence>
<keyword evidence="3" id="KW-0804">Transcription</keyword>
<evidence type="ECO:0000256" key="5">
    <source>
        <dbReference type="ARBA" id="ARBA00042627"/>
    </source>
</evidence>
<dbReference type="SMART" id="SM00346">
    <property type="entry name" value="HTH_ICLR"/>
    <property type="match status" value="1"/>
</dbReference>
<keyword evidence="1" id="KW-0805">Transcription regulation</keyword>
<organism evidence="7 8">
    <name type="scientific">Shewanella decolorationis</name>
    <dbReference type="NCBI Taxonomy" id="256839"/>
    <lineage>
        <taxon>Bacteria</taxon>
        <taxon>Pseudomonadati</taxon>
        <taxon>Pseudomonadota</taxon>
        <taxon>Gammaproteobacteria</taxon>
        <taxon>Alteromonadales</taxon>
        <taxon>Shewanellaceae</taxon>
        <taxon>Shewanella</taxon>
    </lineage>
</organism>
<dbReference type="GO" id="GO:0003677">
    <property type="term" value="F:DNA binding"/>
    <property type="evidence" value="ECO:0007669"/>
    <property type="project" value="UniProtKB-KW"/>
</dbReference>
<dbReference type="InterPro" id="IPR050707">
    <property type="entry name" value="HTH_MetabolicPath_Reg"/>
</dbReference>
<evidence type="ECO:0000256" key="2">
    <source>
        <dbReference type="ARBA" id="ARBA00023125"/>
    </source>
</evidence>
<dbReference type="EMBL" id="CP031775">
    <property type="protein sequence ID" value="QTS34892.1"/>
    <property type="molecule type" value="Genomic_DNA"/>
</dbReference>
<dbReference type="GO" id="GO:0003700">
    <property type="term" value="F:DNA-binding transcription factor activity"/>
    <property type="evidence" value="ECO:0007669"/>
    <property type="project" value="TreeGrafter"/>
</dbReference>
<dbReference type="GO" id="GO:0045892">
    <property type="term" value="P:negative regulation of DNA-templated transcription"/>
    <property type="evidence" value="ECO:0007669"/>
    <property type="project" value="TreeGrafter"/>
</dbReference>
<reference evidence="7 8" key="1">
    <citation type="journal article" date="2019" name="Ecotoxicol. Environ. Saf.">
        <title>Microbial characterization of heavy metal resistant bacterial strains isolated from an electroplating wastewater treatment plant.</title>
        <authorList>
            <person name="Cai X."/>
            <person name="Zheng X."/>
            <person name="Zhang D."/>
            <person name="Iqbal W."/>
            <person name="Liu C."/>
            <person name="Yang B."/>
            <person name="Zhao X."/>
            <person name="Lu X."/>
            <person name="Mao Y."/>
        </authorList>
    </citation>
    <scope>NUCLEOTIDE SEQUENCE [LARGE SCALE GENOMIC DNA]</scope>
    <source>
        <strain evidence="7 8">Ni1-3</strain>
    </source>
</reference>
<evidence type="ECO:0000256" key="3">
    <source>
        <dbReference type="ARBA" id="ARBA00023163"/>
    </source>
</evidence>
<proteinExistence type="predicted"/>
<evidence type="ECO:0000256" key="4">
    <source>
        <dbReference type="ARBA" id="ARBA00040379"/>
    </source>
</evidence>
<dbReference type="PROSITE" id="PS51077">
    <property type="entry name" value="HTH_ICLR"/>
    <property type="match status" value="1"/>
</dbReference>
<dbReference type="Proteomes" id="UP000321124">
    <property type="component" value="Chromosome"/>
</dbReference>
<dbReference type="PANTHER" id="PTHR30136">
    <property type="entry name" value="HELIX-TURN-HELIX TRANSCRIPTIONAL REGULATOR, ICLR FAMILY"/>
    <property type="match status" value="1"/>
</dbReference>
<dbReference type="RefSeq" id="WP_209000252.1">
    <property type="nucleotide sequence ID" value="NZ_CP031775.2"/>
</dbReference>
<dbReference type="Gene3D" id="1.10.10.10">
    <property type="entry name" value="Winged helix-like DNA-binding domain superfamily/Winged helix DNA-binding domain"/>
    <property type="match status" value="1"/>
</dbReference>
<dbReference type="KEGG" id="sdeo:D0436_23740"/>
<dbReference type="PANTHER" id="PTHR30136:SF24">
    <property type="entry name" value="HTH-TYPE TRANSCRIPTIONAL REPRESSOR ALLR"/>
    <property type="match status" value="1"/>
</dbReference>
<dbReference type="Pfam" id="PF09339">
    <property type="entry name" value="HTH_IclR"/>
    <property type="match status" value="1"/>
</dbReference>
<dbReference type="AlphaFoldDB" id="A0A8A9LGM2"/>
<dbReference type="InterPro" id="IPR005471">
    <property type="entry name" value="Tscrpt_reg_IclR_N"/>
</dbReference>
<evidence type="ECO:0000259" key="6">
    <source>
        <dbReference type="PROSITE" id="PS51077"/>
    </source>
</evidence>
<dbReference type="InterPro" id="IPR036388">
    <property type="entry name" value="WH-like_DNA-bd_sf"/>
</dbReference>
<evidence type="ECO:0000313" key="8">
    <source>
        <dbReference type="Proteomes" id="UP000321124"/>
    </source>
</evidence>
<name>A0A8A9LGM2_9GAMM</name>
<dbReference type="SUPFAM" id="SSF46785">
    <property type="entry name" value="Winged helix' DNA-binding domain"/>
    <property type="match status" value="1"/>
</dbReference>
<keyword evidence="2" id="KW-0238">DNA-binding</keyword>
<dbReference type="FunFam" id="1.10.10.10:FF:000056">
    <property type="entry name" value="IclR family transcriptional regulator"/>
    <property type="match status" value="1"/>
</dbReference>
<dbReference type="InterPro" id="IPR036390">
    <property type="entry name" value="WH_DNA-bd_sf"/>
</dbReference>
<evidence type="ECO:0000313" key="7">
    <source>
        <dbReference type="EMBL" id="QTS34892.1"/>
    </source>
</evidence>